<evidence type="ECO:0000313" key="5">
    <source>
        <dbReference type="Proteomes" id="UP000266568"/>
    </source>
</evidence>
<dbReference type="Pfam" id="PF02321">
    <property type="entry name" value="OEP"/>
    <property type="match status" value="2"/>
</dbReference>
<dbReference type="SUPFAM" id="SSF56954">
    <property type="entry name" value="Outer membrane efflux proteins (OEP)"/>
    <property type="match status" value="1"/>
</dbReference>
<name>A0A397PD71_9SPHN</name>
<keyword evidence="5" id="KW-1185">Reference proteome</keyword>
<keyword evidence="2" id="KW-0812">Transmembrane</keyword>
<gene>
    <name evidence="4" type="ORF">DFR49_1783</name>
</gene>
<keyword evidence="2" id="KW-1134">Transmembrane beta strand</keyword>
<keyword evidence="2" id="KW-0564">Palmitate</keyword>
<proteinExistence type="inferred from homology"/>
<dbReference type="AlphaFoldDB" id="A0A397PD71"/>
<dbReference type="PANTHER" id="PTHR30203:SF21">
    <property type="entry name" value="OUTER MEMBRANE COMPONENT OF MULTIDRUG EFFLUX PUMP-RELATED"/>
    <property type="match status" value="1"/>
</dbReference>
<dbReference type="Gene3D" id="2.20.200.10">
    <property type="entry name" value="Outer membrane efflux proteins (OEP)"/>
    <property type="match status" value="1"/>
</dbReference>
<organism evidence="4 5">
    <name type="scientific">Hephaestia caeni</name>
    <dbReference type="NCBI Taxonomy" id="645617"/>
    <lineage>
        <taxon>Bacteria</taxon>
        <taxon>Pseudomonadati</taxon>
        <taxon>Pseudomonadota</taxon>
        <taxon>Alphaproteobacteria</taxon>
        <taxon>Sphingomonadales</taxon>
        <taxon>Sphingomonadaceae</taxon>
        <taxon>Hephaestia</taxon>
    </lineage>
</organism>
<sequence length="546" mass="56709">MKPMLFRTEYSRESRNPEPQAPSRAASLSVIPAKAGIQTPSAGEESQPSRVWIPAFAGMTNDESSVRRAQRIRPLLASLSALALAACAVGPDYVAPVPPAASSGPFIAADNPAVSTDPVAENWWRLYDDPVLDGLVEDALAANTDLRVAIANIARARAGLKAARADELPQTNIGASGTYGRLPAGQRAPGAKREDWAIDTGLDVAYEVDLFGRVSRGVEAASGDVEAARADADAARVLVVADTTRAYADAASAAARLAVARHTVELLDKSLTLTEARHSAGLATGLDTARIAALRNQRAADVPAIQAERDAALFRLATLTGRAPADLPPIAGARDTVLEIARPIPVGDGQALLARRPDIRAAERRLAAATARIGVATADLYPHISLGGSVGSTGNSLGDIFGGGPLRWLLGPLISWSFPNQSAARAQIAGAEAESQAALARFDGTVLTALRETETALSAYGHDLDRRAALKAAHDQAARAATITRAQQREGSVDSLDLLDAERTLADARGALADADARIADDQIDLFEALGGGWAGERAGAASVSG</sequence>
<dbReference type="GO" id="GO:0005886">
    <property type="term" value="C:plasma membrane"/>
    <property type="evidence" value="ECO:0007669"/>
    <property type="project" value="UniProtKB-SubCell"/>
</dbReference>
<dbReference type="InterPro" id="IPR003423">
    <property type="entry name" value="OMP_efflux"/>
</dbReference>
<dbReference type="PANTHER" id="PTHR30203">
    <property type="entry name" value="OUTER MEMBRANE CATION EFFLUX PROTEIN"/>
    <property type="match status" value="1"/>
</dbReference>
<evidence type="ECO:0000313" key="4">
    <source>
        <dbReference type="EMBL" id="RIA43561.1"/>
    </source>
</evidence>
<feature type="compositionally biased region" description="Polar residues" evidence="3">
    <location>
        <begin position="38"/>
        <end position="48"/>
    </location>
</feature>
<keyword evidence="2 4" id="KW-0449">Lipoprotein</keyword>
<dbReference type="Proteomes" id="UP000266568">
    <property type="component" value="Unassembled WGS sequence"/>
</dbReference>
<comment type="caution">
    <text evidence="4">The sequence shown here is derived from an EMBL/GenBank/DDBJ whole genome shotgun (WGS) entry which is preliminary data.</text>
</comment>
<evidence type="ECO:0000256" key="1">
    <source>
        <dbReference type="ARBA" id="ARBA00007613"/>
    </source>
</evidence>
<keyword evidence="2" id="KW-0472">Membrane</keyword>
<dbReference type="EMBL" id="QXDC01000003">
    <property type="protein sequence ID" value="RIA43561.1"/>
    <property type="molecule type" value="Genomic_DNA"/>
</dbReference>
<comment type="subcellular location">
    <subcellularLocation>
        <location evidence="2">Cell membrane</location>
        <topology evidence="2">Lipid-anchor</topology>
    </subcellularLocation>
</comment>
<dbReference type="Gene3D" id="1.20.1600.10">
    <property type="entry name" value="Outer membrane efflux proteins (OEP)"/>
    <property type="match status" value="1"/>
</dbReference>
<dbReference type="InterPro" id="IPR010131">
    <property type="entry name" value="MdtP/NodT-like"/>
</dbReference>
<protein>
    <submittedName>
        <fullName evidence="4">NodT family efflux transporter outer membrane factor (OMF) lipoprotein</fullName>
    </submittedName>
</protein>
<comment type="similarity">
    <text evidence="1 2">Belongs to the outer membrane factor (OMF) (TC 1.B.17) family.</text>
</comment>
<dbReference type="GO" id="GO:0015562">
    <property type="term" value="F:efflux transmembrane transporter activity"/>
    <property type="evidence" value="ECO:0007669"/>
    <property type="project" value="InterPro"/>
</dbReference>
<accession>A0A397PD71</accession>
<reference evidence="4 5" key="1">
    <citation type="submission" date="2018-08" db="EMBL/GenBank/DDBJ databases">
        <title>Genomic Encyclopedia of Type Strains, Phase IV (KMG-IV): sequencing the most valuable type-strain genomes for metagenomic binning, comparative biology and taxonomic classification.</title>
        <authorList>
            <person name="Goeker M."/>
        </authorList>
    </citation>
    <scope>NUCLEOTIDE SEQUENCE [LARGE SCALE GENOMIC DNA]</scope>
    <source>
        <strain evidence="4 5">DSM 25527</strain>
    </source>
</reference>
<evidence type="ECO:0000256" key="3">
    <source>
        <dbReference type="SAM" id="MobiDB-lite"/>
    </source>
</evidence>
<evidence type="ECO:0000256" key="2">
    <source>
        <dbReference type="RuleBase" id="RU362097"/>
    </source>
</evidence>
<dbReference type="NCBIfam" id="TIGR01845">
    <property type="entry name" value="outer_NodT"/>
    <property type="match status" value="1"/>
</dbReference>
<feature type="region of interest" description="Disordered" evidence="3">
    <location>
        <begin position="1"/>
        <end position="48"/>
    </location>
</feature>